<feature type="coiled-coil region" evidence="1">
    <location>
        <begin position="446"/>
        <end position="484"/>
    </location>
</feature>
<reference evidence="3" key="1">
    <citation type="journal article" date="2018" name="DNA Res.">
        <title>Multiple hybrid de novo genome assembly of finger millet, an orphan allotetraploid crop.</title>
        <authorList>
            <person name="Hatakeyama M."/>
            <person name="Aluri S."/>
            <person name="Balachadran M.T."/>
            <person name="Sivarajan S.R."/>
            <person name="Patrignani A."/>
            <person name="Gruter S."/>
            <person name="Poveda L."/>
            <person name="Shimizu-Inatsugi R."/>
            <person name="Baeten J."/>
            <person name="Francoijs K.J."/>
            <person name="Nataraja K.N."/>
            <person name="Reddy Y.A.N."/>
            <person name="Phadnis S."/>
            <person name="Ravikumar R.L."/>
            <person name="Schlapbach R."/>
            <person name="Sreeman S.M."/>
            <person name="Shimizu K.K."/>
        </authorList>
    </citation>
    <scope>NUCLEOTIDE SEQUENCE</scope>
</reference>
<sequence>MVEPLHVMAHLPQHLKPVPPIDVRRPPSPTANTRTAGRNRIAIEEAEVVIEDDDLSYPEGYSPTMTGEMWKITIQCKGVRERIIETTLDKGFITFVNLMHFKEQLGYCARDFLYYKNRCGLDVATLRDIDISRDVEIMVEEVSAERRLRLLLTKEPEPERHVNITPLKRRRDNESDDDEEDDIFGFDESVDAYKEWLQDLQDEDSENDLYDDYRDETIKTYTEWLRVEGKLKEIGGKEIGRGTLKGLAAVNKRLKNQQQKLQIEFSPNLGGPCGENRRTFVDEIVMFMRLKTPLIGVRYWKDVKDNVKNAITEHVMNLWDIENNQETRQNIWKIAKERYKGWRSTFSATYKAYPTYDLRMKNKPKDLDIVEWHYLIMYFGSKKFKNTTVRKLSMTESNELGEEESRSATIASAKEDLLFQQAYKETTGTKSTKIHGHGYLVNPSKNQLLQERIEEQAREVEKLKQQLAKEAADKEAKKEQLKASIRAELMQEIQTMVEQTMRQPPLQEEFHPEQDEKIGMDMGDPLDHILHGTDEHTIGADWCEPCTDQLNQENRIDRRDARTDRLNQENPDFEPLRELDPDEAPEVEQKELSKELRYEYLGKNKTYPVIMNNALTKDETEKLLTMLKRYKKAIGYTLDDI</sequence>
<dbReference type="Proteomes" id="UP001054889">
    <property type="component" value="Unassembled WGS sequence"/>
</dbReference>
<keyword evidence="1" id="KW-0175">Coiled coil</keyword>
<proteinExistence type="predicted"/>
<organism evidence="3 4">
    <name type="scientific">Eleusine coracana subsp. coracana</name>
    <dbReference type="NCBI Taxonomy" id="191504"/>
    <lineage>
        <taxon>Eukaryota</taxon>
        <taxon>Viridiplantae</taxon>
        <taxon>Streptophyta</taxon>
        <taxon>Embryophyta</taxon>
        <taxon>Tracheophyta</taxon>
        <taxon>Spermatophyta</taxon>
        <taxon>Magnoliopsida</taxon>
        <taxon>Liliopsida</taxon>
        <taxon>Poales</taxon>
        <taxon>Poaceae</taxon>
        <taxon>PACMAD clade</taxon>
        <taxon>Chloridoideae</taxon>
        <taxon>Cynodonteae</taxon>
        <taxon>Eleusininae</taxon>
        <taxon>Eleusine</taxon>
    </lineage>
</organism>
<evidence type="ECO:0000256" key="1">
    <source>
        <dbReference type="SAM" id="Coils"/>
    </source>
</evidence>
<feature type="region of interest" description="Disordered" evidence="2">
    <location>
        <begin position="554"/>
        <end position="586"/>
    </location>
</feature>
<dbReference type="PANTHER" id="PTHR33499">
    <property type="entry name" value="OS12G0282400 PROTEIN-RELATED"/>
    <property type="match status" value="1"/>
</dbReference>
<evidence type="ECO:0000313" key="3">
    <source>
        <dbReference type="EMBL" id="GJN40362.1"/>
    </source>
</evidence>
<protein>
    <submittedName>
        <fullName evidence="3">Uncharacterized protein</fullName>
    </submittedName>
</protein>
<evidence type="ECO:0000313" key="4">
    <source>
        <dbReference type="Proteomes" id="UP001054889"/>
    </source>
</evidence>
<comment type="caution">
    <text evidence="3">The sequence shown here is derived from an EMBL/GenBank/DDBJ whole genome shotgun (WGS) entry which is preliminary data.</text>
</comment>
<gene>
    <name evidence="3" type="primary">gb29568</name>
    <name evidence="3" type="ORF">PR202_gb29568</name>
</gene>
<reference evidence="3" key="2">
    <citation type="submission" date="2021-12" db="EMBL/GenBank/DDBJ databases">
        <title>Resequencing data analysis of finger millet.</title>
        <authorList>
            <person name="Hatakeyama M."/>
            <person name="Aluri S."/>
            <person name="Balachadran M.T."/>
            <person name="Sivarajan S.R."/>
            <person name="Poveda L."/>
            <person name="Shimizu-Inatsugi R."/>
            <person name="Schlapbach R."/>
            <person name="Sreeman S.M."/>
            <person name="Shimizu K.K."/>
        </authorList>
    </citation>
    <scope>NUCLEOTIDE SEQUENCE</scope>
</reference>
<name>A0AAV5G0H1_ELECO</name>
<dbReference type="PANTHER" id="PTHR33499:SF43">
    <property type="entry name" value="TRANSPOSASE, PTTA_EN_SPM, PLANT"/>
    <property type="match status" value="1"/>
</dbReference>
<dbReference type="EMBL" id="BQKI01000116">
    <property type="protein sequence ID" value="GJN40362.1"/>
    <property type="molecule type" value="Genomic_DNA"/>
</dbReference>
<evidence type="ECO:0000256" key="2">
    <source>
        <dbReference type="SAM" id="MobiDB-lite"/>
    </source>
</evidence>
<feature type="compositionally biased region" description="Basic and acidic residues" evidence="2">
    <location>
        <begin position="554"/>
        <end position="567"/>
    </location>
</feature>
<accession>A0AAV5G0H1</accession>
<keyword evidence="4" id="KW-1185">Reference proteome</keyword>
<dbReference type="AlphaFoldDB" id="A0AAV5G0H1"/>